<feature type="signal peptide" evidence="1">
    <location>
        <begin position="1"/>
        <end position="29"/>
    </location>
</feature>
<sequence>MYLRFWSRRTLPWCLAAALGVALPSVALADEVVQQATALVRQGQALQAFQLLDAHEARRAGDPVFDAAMGEAAHAAGQYTRAIMARERVLAADPGNQAAQVALGQSLQAVGDRRGVLALPPQVQALLIPVDAGHTLDQFLYSYDRPEYGGHSSIKGYVELGVGHDSNANAAPVVGELQSPVPGTPPWALLPEAQATSGNYVVAQAGLRGRAVINSRWSVVGTALAATRHYGGQADRFDHTALDGALGMAFRAERHEVIVSGQGSYYALDGSRLRTMGGVLGEWIYRIDGFRQWGSFLQVLEVRYPTQELRNVRRSVLGTSYSHLFRNGTSAYAGVYGGREQPKANDADPLGHRLWGVRLGGQWPLAPQWTVFASADWEHRRYGGQDPFFAVTRTDRQAQVALGLNWTPAPGWRVTPQWQITRNASTLPITDYERRVFSILLRREF</sequence>
<dbReference type="EMBL" id="NOIG01000011">
    <property type="protein sequence ID" value="OYD48685.1"/>
    <property type="molecule type" value="Genomic_DNA"/>
</dbReference>
<keyword evidence="3" id="KW-1185">Reference proteome</keyword>
<dbReference type="SUPFAM" id="SSF48452">
    <property type="entry name" value="TPR-like"/>
    <property type="match status" value="1"/>
</dbReference>
<dbReference type="InterPro" id="IPR011990">
    <property type="entry name" value="TPR-like_helical_dom_sf"/>
</dbReference>
<accession>A0A235EJP4</accession>
<feature type="chain" id="PRO_5012398671" description="DUF560 domain-containing protein" evidence="1">
    <location>
        <begin position="30"/>
        <end position="445"/>
    </location>
</feature>
<comment type="caution">
    <text evidence="2">The sequence shown here is derived from an EMBL/GenBank/DDBJ whole genome shotgun (WGS) entry which is preliminary data.</text>
</comment>
<evidence type="ECO:0000313" key="3">
    <source>
        <dbReference type="Proteomes" id="UP000215441"/>
    </source>
</evidence>
<evidence type="ECO:0000256" key="1">
    <source>
        <dbReference type="SAM" id="SignalP"/>
    </source>
</evidence>
<gene>
    <name evidence="2" type="ORF">CBY09_17840</name>
</gene>
<dbReference type="OrthoDB" id="8832982at2"/>
<organism evidence="2 3">
    <name type="scientific">Acidovorax kalamii</name>
    <dbReference type="NCBI Taxonomy" id="2004485"/>
    <lineage>
        <taxon>Bacteria</taxon>
        <taxon>Pseudomonadati</taxon>
        <taxon>Pseudomonadota</taxon>
        <taxon>Betaproteobacteria</taxon>
        <taxon>Burkholderiales</taxon>
        <taxon>Comamonadaceae</taxon>
        <taxon>Acidovorax</taxon>
    </lineage>
</organism>
<dbReference type="SUPFAM" id="SSF56935">
    <property type="entry name" value="Porins"/>
    <property type="match status" value="1"/>
</dbReference>
<evidence type="ECO:0000313" key="2">
    <source>
        <dbReference type="EMBL" id="OYD48685.1"/>
    </source>
</evidence>
<reference evidence="2 3" key="1">
    <citation type="submission" date="2017-07" db="EMBL/GenBank/DDBJ databases">
        <title>Acidovorax KNDSW TSA 6 genome sequence and assembly.</title>
        <authorList>
            <person name="Mayilraj S."/>
        </authorList>
    </citation>
    <scope>NUCLEOTIDE SEQUENCE [LARGE SCALE GENOMIC DNA]</scope>
    <source>
        <strain evidence="2 3">KNDSW-TSA6</strain>
    </source>
</reference>
<name>A0A235EJP4_9BURK</name>
<evidence type="ECO:0008006" key="4">
    <source>
        <dbReference type="Google" id="ProtNLM"/>
    </source>
</evidence>
<dbReference type="Gene3D" id="1.25.40.10">
    <property type="entry name" value="Tetratricopeptide repeat domain"/>
    <property type="match status" value="1"/>
</dbReference>
<dbReference type="AlphaFoldDB" id="A0A235EJP4"/>
<dbReference type="RefSeq" id="WP_094290918.1">
    <property type="nucleotide sequence ID" value="NZ_NOIG01000011.1"/>
</dbReference>
<keyword evidence="1" id="KW-0732">Signal</keyword>
<proteinExistence type="predicted"/>
<protein>
    <recommendedName>
        <fullName evidence="4">DUF560 domain-containing protein</fullName>
    </recommendedName>
</protein>
<dbReference type="Proteomes" id="UP000215441">
    <property type="component" value="Unassembled WGS sequence"/>
</dbReference>